<protein>
    <submittedName>
        <fullName evidence="2">Uncharacterized protein</fullName>
    </submittedName>
</protein>
<evidence type="ECO:0000313" key="3">
    <source>
        <dbReference type="Proteomes" id="UP001219355"/>
    </source>
</evidence>
<proteinExistence type="predicted"/>
<dbReference type="PANTHER" id="PTHR31123">
    <property type="entry name" value="ACCUMULATION OF DYADS PROTEIN 2-RELATED"/>
    <property type="match status" value="1"/>
</dbReference>
<dbReference type="AlphaFoldDB" id="A0AAF0DN02"/>
<feature type="transmembrane region" description="Helical" evidence="1">
    <location>
        <begin position="102"/>
        <end position="124"/>
    </location>
</feature>
<keyword evidence="1" id="KW-0812">Transmembrane</keyword>
<evidence type="ECO:0000256" key="1">
    <source>
        <dbReference type="SAM" id="Phobius"/>
    </source>
</evidence>
<organism evidence="2 3">
    <name type="scientific">Emydomyces testavorans</name>
    <dbReference type="NCBI Taxonomy" id="2070801"/>
    <lineage>
        <taxon>Eukaryota</taxon>
        <taxon>Fungi</taxon>
        <taxon>Dikarya</taxon>
        <taxon>Ascomycota</taxon>
        <taxon>Pezizomycotina</taxon>
        <taxon>Eurotiomycetes</taxon>
        <taxon>Eurotiomycetidae</taxon>
        <taxon>Onygenales</taxon>
        <taxon>Nannizziopsiaceae</taxon>
        <taxon>Emydomyces</taxon>
    </lineage>
</organism>
<dbReference type="PANTHER" id="PTHR31123:SF1">
    <property type="entry name" value="ACCUMULATION OF DYADS PROTEIN 2-RELATED"/>
    <property type="match status" value="1"/>
</dbReference>
<dbReference type="GO" id="GO:0015123">
    <property type="term" value="F:acetate transmembrane transporter activity"/>
    <property type="evidence" value="ECO:0007669"/>
    <property type="project" value="TreeGrafter"/>
</dbReference>
<feature type="transmembrane region" description="Helical" evidence="1">
    <location>
        <begin position="136"/>
        <end position="157"/>
    </location>
</feature>
<feature type="transmembrane region" description="Helical" evidence="1">
    <location>
        <begin position="237"/>
        <end position="256"/>
    </location>
</feature>
<reference evidence="2" key="1">
    <citation type="submission" date="2023-03" db="EMBL/GenBank/DDBJ databases">
        <title>Emydomyces testavorans Genome Sequence.</title>
        <authorList>
            <person name="Hoyer L."/>
        </authorList>
    </citation>
    <scope>NUCLEOTIDE SEQUENCE</scope>
    <source>
        <strain evidence="2">16-2883</strain>
    </source>
</reference>
<dbReference type="InterPro" id="IPR051633">
    <property type="entry name" value="AceTr"/>
</dbReference>
<keyword evidence="3" id="KW-1185">Reference proteome</keyword>
<sequence>MKEFENPLLHFDVMYVFADMTEQSSMSIASSKAYNMYIRTVSTRGTKHTISLYSSQFGSHDLFQLRLRKSKHKRMSLTLDHRDKIDRLLDQDPNVTIFLKPIAAPAALGLAGFSGATWITASWIAGWWGNDTSPTIFFPFVALWGGVAQFIAALFGFPARDTLITVVHALWGSFWISIELAAWFVVLAFFTWSAAIAAIARDFILFCVLATLATGATIACCLFAFGHGVREGMKVAAYFWIVSAIFAWWRVTVYIWEEAFGREGLMPSFPIYRMPIERRRPLMAPGLGEPGVKRGMPGVL</sequence>
<dbReference type="Proteomes" id="UP001219355">
    <property type="component" value="Chromosome 5"/>
</dbReference>
<keyword evidence="1" id="KW-0472">Membrane</keyword>
<keyword evidence="1" id="KW-1133">Transmembrane helix</keyword>
<dbReference type="GO" id="GO:0005886">
    <property type="term" value="C:plasma membrane"/>
    <property type="evidence" value="ECO:0007669"/>
    <property type="project" value="TreeGrafter"/>
</dbReference>
<evidence type="ECO:0000313" key="2">
    <source>
        <dbReference type="EMBL" id="WEW61809.1"/>
    </source>
</evidence>
<name>A0AAF0DN02_9EURO</name>
<gene>
    <name evidence="2" type="ORF">PRK78_007305</name>
</gene>
<accession>A0AAF0DN02</accession>
<feature type="transmembrane region" description="Helical" evidence="1">
    <location>
        <begin position="169"/>
        <end position="197"/>
    </location>
</feature>
<feature type="transmembrane region" description="Helical" evidence="1">
    <location>
        <begin position="203"/>
        <end position="225"/>
    </location>
</feature>
<dbReference type="EMBL" id="CP120631">
    <property type="protein sequence ID" value="WEW61809.1"/>
    <property type="molecule type" value="Genomic_DNA"/>
</dbReference>